<keyword evidence="1" id="KW-1133">Transmembrane helix</keyword>
<organism evidence="2 3">
    <name type="scientific">Trifolium medium</name>
    <dbReference type="NCBI Taxonomy" id="97028"/>
    <lineage>
        <taxon>Eukaryota</taxon>
        <taxon>Viridiplantae</taxon>
        <taxon>Streptophyta</taxon>
        <taxon>Embryophyta</taxon>
        <taxon>Tracheophyta</taxon>
        <taxon>Spermatophyta</taxon>
        <taxon>Magnoliopsida</taxon>
        <taxon>eudicotyledons</taxon>
        <taxon>Gunneridae</taxon>
        <taxon>Pentapetalae</taxon>
        <taxon>rosids</taxon>
        <taxon>fabids</taxon>
        <taxon>Fabales</taxon>
        <taxon>Fabaceae</taxon>
        <taxon>Papilionoideae</taxon>
        <taxon>50 kb inversion clade</taxon>
        <taxon>NPAAA clade</taxon>
        <taxon>Hologalegina</taxon>
        <taxon>IRL clade</taxon>
        <taxon>Trifolieae</taxon>
        <taxon>Trifolium</taxon>
    </lineage>
</organism>
<comment type="caution">
    <text evidence="2">The sequence shown here is derived from an EMBL/GenBank/DDBJ whole genome shotgun (WGS) entry which is preliminary data.</text>
</comment>
<evidence type="ECO:0000256" key="1">
    <source>
        <dbReference type="SAM" id="Phobius"/>
    </source>
</evidence>
<keyword evidence="3" id="KW-1185">Reference proteome</keyword>
<dbReference type="EMBL" id="LXQA010501131">
    <property type="protein sequence ID" value="MCI55761.1"/>
    <property type="molecule type" value="Genomic_DNA"/>
</dbReference>
<evidence type="ECO:0000313" key="3">
    <source>
        <dbReference type="Proteomes" id="UP000265520"/>
    </source>
</evidence>
<name>A0A392T3R4_9FABA</name>
<evidence type="ECO:0000313" key="2">
    <source>
        <dbReference type="EMBL" id="MCI55761.1"/>
    </source>
</evidence>
<dbReference type="Proteomes" id="UP000265520">
    <property type="component" value="Unassembled WGS sequence"/>
</dbReference>
<protein>
    <submittedName>
        <fullName evidence="2">Uncharacterized protein</fullName>
    </submittedName>
</protein>
<accession>A0A392T3R4</accession>
<keyword evidence="1" id="KW-0812">Transmembrane</keyword>
<feature type="transmembrane region" description="Helical" evidence="1">
    <location>
        <begin position="20"/>
        <end position="39"/>
    </location>
</feature>
<proteinExistence type="predicted"/>
<sequence length="63" mass="6709">IHVERDVMGYPNPVGDTRSPLGVGLGLYFLTPLGIGMGLGKPELYGFGFGEGKIRPHPVAMPE</sequence>
<keyword evidence="1" id="KW-0472">Membrane</keyword>
<feature type="non-terminal residue" evidence="2">
    <location>
        <position position="1"/>
    </location>
</feature>
<dbReference type="AlphaFoldDB" id="A0A392T3R4"/>
<reference evidence="2 3" key="1">
    <citation type="journal article" date="2018" name="Front. Plant Sci.">
        <title>Red Clover (Trifolium pratense) and Zigzag Clover (T. medium) - A Picture of Genomic Similarities and Differences.</title>
        <authorList>
            <person name="Dluhosova J."/>
            <person name="Istvanek J."/>
            <person name="Nedelnik J."/>
            <person name="Repkova J."/>
        </authorList>
    </citation>
    <scope>NUCLEOTIDE SEQUENCE [LARGE SCALE GENOMIC DNA]</scope>
    <source>
        <strain evidence="3">cv. 10/8</strain>
        <tissue evidence="2">Leaf</tissue>
    </source>
</reference>